<keyword evidence="6" id="KW-1185">Reference proteome</keyword>
<protein>
    <submittedName>
        <fullName evidence="5">Spermidine/putrescine ABC transporter substrate-binding protein</fullName>
    </submittedName>
</protein>
<dbReference type="Gene3D" id="3.40.190.10">
    <property type="entry name" value="Periplasmic binding protein-like II"/>
    <property type="match status" value="2"/>
</dbReference>
<keyword evidence="4" id="KW-0574">Periplasm</keyword>
<dbReference type="Pfam" id="PF13416">
    <property type="entry name" value="SBP_bac_8"/>
    <property type="match status" value="1"/>
</dbReference>
<evidence type="ECO:0000313" key="6">
    <source>
        <dbReference type="Proteomes" id="UP001058271"/>
    </source>
</evidence>
<dbReference type="PROSITE" id="PS51318">
    <property type="entry name" value="TAT"/>
    <property type="match status" value="1"/>
</dbReference>
<keyword evidence="2" id="KW-0813">Transport</keyword>
<organism evidence="5 6">
    <name type="scientific">Dactylosporangium roseum</name>
    <dbReference type="NCBI Taxonomy" id="47989"/>
    <lineage>
        <taxon>Bacteria</taxon>
        <taxon>Bacillati</taxon>
        <taxon>Actinomycetota</taxon>
        <taxon>Actinomycetes</taxon>
        <taxon>Micromonosporales</taxon>
        <taxon>Micromonosporaceae</taxon>
        <taxon>Dactylosporangium</taxon>
    </lineage>
</organism>
<dbReference type="PANTHER" id="PTHR30222">
    <property type="entry name" value="SPERMIDINE/PUTRESCINE-BINDING PERIPLASMIC PROTEIN"/>
    <property type="match status" value="1"/>
</dbReference>
<dbReference type="PANTHER" id="PTHR30222:SF17">
    <property type="entry name" value="SPERMIDINE_PUTRESCINE-BINDING PERIPLASMIC PROTEIN"/>
    <property type="match status" value="1"/>
</dbReference>
<evidence type="ECO:0000256" key="2">
    <source>
        <dbReference type="ARBA" id="ARBA00022448"/>
    </source>
</evidence>
<evidence type="ECO:0000256" key="4">
    <source>
        <dbReference type="ARBA" id="ARBA00022764"/>
    </source>
</evidence>
<keyword evidence="3" id="KW-0732">Signal</keyword>
<dbReference type="EMBL" id="CP073721">
    <property type="protein sequence ID" value="UWZ35878.1"/>
    <property type="molecule type" value="Genomic_DNA"/>
</dbReference>
<dbReference type="InterPro" id="IPR006311">
    <property type="entry name" value="TAT_signal"/>
</dbReference>
<name>A0ABY5Z472_9ACTN</name>
<dbReference type="Proteomes" id="UP001058271">
    <property type="component" value="Chromosome"/>
</dbReference>
<evidence type="ECO:0000256" key="3">
    <source>
        <dbReference type="ARBA" id="ARBA00022729"/>
    </source>
</evidence>
<dbReference type="PRINTS" id="PR00909">
    <property type="entry name" value="SPERMDNBNDNG"/>
</dbReference>
<sequence>MALTLRSVGAPVRNPSRPPLSPEVAALLNATGLSRRTLMRGLLAGGAFMATGGALAACGTKPVKKPEASGSPACIGTDASATEKKINFSNWPLYMDVDKNDEKKRPTLDAFQTKTGITVSYNEDVNDNNEFFGKVRHQLQACQSIDRDIMVLTDWMASRVVGLGWVQPFDNSKTPNFTKNVLATLRNRPWDKDMNHAAPWQSGLTGMAYNAKVTKEIRTVDELLTRPDLKGKVAVLAEMRDTMGLILLAMGKDPADVSEADFDAGIEKLKKAVDSGQIRKFTGNDYKEDLAKGDLAACVAWSGDIIQLAAEDGNIKFVTPESGLMLWSDNIVIPSSATHKANVEQLIDYYYDPKVAAELAAYVNFICPVQGAQEAMRQIDPELADNPLIFPDAGTLGKVHAFKPMTEAEDKRFAAKFEAVSGA</sequence>
<evidence type="ECO:0000313" key="5">
    <source>
        <dbReference type="EMBL" id="UWZ35878.1"/>
    </source>
</evidence>
<proteinExistence type="predicted"/>
<gene>
    <name evidence="5" type="ORF">Drose_33115</name>
</gene>
<reference evidence="5" key="1">
    <citation type="submission" date="2021-04" db="EMBL/GenBank/DDBJ databases">
        <title>Biosynthetic gene clusters of Dactylosporangioum roseum.</title>
        <authorList>
            <person name="Hartkoorn R.C."/>
            <person name="Beaudoing E."/>
            <person name="Hot D."/>
            <person name="Moureu S."/>
        </authorList>
    </citation>
    <scope>NUCLEOTIDE SEQUENCE</scope>
    <source>
        <strain evidence="5">NRRL B-16295</strain>
    </source>
</reference>
<dbReference type="InterPro" id="IPR006059">
    <property type="entry name" value="SBP"/>
</dbReference>
<accession>A0ABY5Z472</accession>
<dbReference type="SUPFAM" id="SSF53850">
    <property type="entry name" value="Periplasmic binding protein-like II"/>
    <property type="match status" value="1"/>
</dbReference>
<dbReference type="CDD" id="cd13590">
    <property type="entry name" value="PBP2_PotD_PotF_like"/>
    <property type="match status" value="1"/>
</dbReference>
<comment type="subcellular location">
    <subcellularLocation>
        <location evidence="1">Periplasm</location>
    </subcellularLocation>
</comment>
<dbReference type="InterPro" id="IPR001188">
    <property type="entry name" value="Sperm_putr-bd"/>
</dbReference>
<evidence type="ECO:0000256" key="1">
    <source>
        <dbReference type="ARBA" id="ARBA00004418"/>
    </source>
</evidence>